<protein>
    <submittedName>
        <fullName evidence="5">V-type proton ATPase subunit D</fullName>
    </submittedName>
</protein>
<sequence length="240" mass="26435">MSGAGNREAVFPTRQSLGLMKSKLKGAQTGHDLLKRKSEALTKRIDEAKRKMGRVMQIAAFSLAEVTYAVGGDIGYQVQESAKSARFRVRTKQENVSGVFLPAFESYTTDGNNDFGLTGLGKGGQQVQRCRETYARAVETLVELASLQTAFVILDEVIKVVNRRDINSELDELDREEFFRLKKVQNKKQRDTAAQDAEMRVKREAAEKAEAASGATSSDKENESGTGDILGESEDADVIF</sequence>
<gene>
    <name evidence="5" type="primary">vma-8</name>
    <name evidence="5" type="ORF">LHYA1_G004526</name>
</gene>
<dbReference type="GeneID" id="41984724"/>
<feature type="region of interest" description="Disordered" evidence="4">
    <location>
        <begin position="189"/>
        <end position="240"/>
    </location>
</feature>
<keyword evidence="3" id="KW-0406">Ion transport</keyword>
<keyword evidence="2" id="KW-0813">Transport</keyword>
<evidence type="ECO:0000256" key="4">
    <source>
        <dbReference type="SAM" id="MobiDB-lite"/>
    </source>
</evidence>
<dbReference type="RefSeq" id="XP_031005351.1">
    <property type="nucleotide sequence ID" value="XM_031149485.1"/>
</dbReference>
<feature type="compositionally biased region" description="Acidic residues" evidence="4">
    <location>
        <begin position="231"/>
        <end position="240"/>
    </location>
</feature>
<comment type="similarity">
    <text evidence="1">Belongs to the V-ATPase D subunit family.</text>
</comment>
<name>A0A8H8R140_9HELO</name>
<feature type="compositionally biased region" description="Basic and acidic residues" evidence="4">
    <location>
        <begin position="189"/>
        <end position="210"/>
    </location>
</feature>
<dbReference type="PANTHER" id="PTHR11671">
    <property type="entry name" value="V-TYPE ATP SYNTHASE SUBUNIT D"/>
    <property type="match status" value="1"/>
</dbReference>
<dbReference type="AlphaFoldDB" id="A0A8H8R140"/>
<keyword evidence="6" id="KW-1185">Reference proteome</keyword>
<evidence type="ECO:0000256" key="2">
    <source>
        <dbReference type="ARBA" id="ARBA00022448"/>
    </source>
</evidence>
<reference evidence="5 6" key="1">
    <citation type="submission" date="2018-05" db="EMBL/GenBank/DDBJ databases">
        <title>Genome sequencing and assembly of the regulated plant pathogen Lachnellula willkommii and related sister species for the development of diagnostic species identification markers.</title>
        <authorList>
            <person name="Giroux E."/>
            <person name="Bilodeau G."/>
        </authorList>
    </citation>
    <scope>NUCLEOTIDE SEQUENCE [LARGE SCALE GENOMIC DNA]</scope>
    <source>
        <strain evidence="5 6">CBS 185.66</strain>
    </source>
</reference>
<dbReference type="Pfam" id="PF01813">
    <property type="entry name" value="ATP-synt_D"/>
    <property type="match status" value="1"/>
</dbReference>
<dbReference type="OrthoDB" id="7676488at2759"/>
<accession>A0A8H8R140</accession>
<dbReference type="NCBIfam" id="TIGR00309">
    <property type="entry name" value="V_ATPase_subD"/>
    <property type="match status" value="1"/>
</dbReference>
<dbReference type="InterPro" id="IPR002699">
    <property type="entry name" value="V_ATPase_D"/>
</dbReference>
<dbReference type="EMBL" id="QGMH01000066">
    <property type="protein sequence ID" value="TVY26563.1"/>
    <property type="molecule type" value="Genomic_DNA"/>
</dbReference>
<proteinExistence type="inferred from homology"/>
<dbReference type="Proteomes" id="UP000431533">
    <property type="component" value="Unassembled WGS sequence"/>
</dbReference>
<organism evidence="5 6">
    <name type="scientific">Lachnellula hyalina</name>
    <dbReference type="NCBI Taxonomy" id="1316788"/>
    <lineage>
        <taxon>Eukaryota</taxon>
        <taxon>Fungi</taxon>
        <taxon>Dikarya</taxon>
        <taxon>Ascomycota</taxon>
        <taxon>Pezizomycotina</taxon>
        <taxon>Leotiomycetes</taxon>
        <taxon>Helotiales</taxon>
        <taxon>Lachnaceae</taxon>
        <taxon>Lachnellula</taxon>
    </lineage>
</organism>
<evidence type="ECO:0000256" key="3">
    <source>
        <dbReference type="ARBA" id="ARBA00023065"/>
    </source>
</evidence>
<evidence type="ECO:0000313" key="5">
    <source>
        <dbReference type="EMBL" id="TVY26563.1"/>
    </source>
</evidence>
<evidence type="ECO:0000256" key="1">
    <source>
        <dbReference type="ARBA" id="ARBA00005850"/>
    </source>
</evidence>
<dbReference type="GO" id="GO:0046961">
    <property type="term" value="F:proton-transporting ATPase activity, rotational mechanism"/>
    <property type="evidence" value="ECO:0007669"/>
    <property type="project" value="InterPro"/>
</dbReference>
<evidence type="ECO:0000313" key="6">
    <source>
        <dbReference type="Proteomes" id="UP000431533"/>
    </source>
</evidence>
<dbReference type="Gene3D" id="1.10.287.3240">
    <property type="match status" value="1"/>
</dbReference>
<comment type="caution">
    <text evidence="5">The sequence shown here is derived from an EMBL/GenBank/DDBJ whole genome shotgun (WGS) entry which is preliminary data.</text>
</comment>